<dbReference type="Proteomes" id="UP001622370">
    <property type="component" value="Unassembled WGS sequence"/>
</dbReference>
<evidence type="ECO:0000256" key="2">
    <source>
        <dbReference type="SAM" id="SignalP"/>
    </source>
</evidence>
<protein>
    <submittedName>
        <fullName evidence="3">Uncharacterized protein</fullName>
    </submittedName>
</protein>
<evidence type="ECO:0000313" key="4">
    <source>
        <dbReference type="Proteomes" id="UP001622370"/>
    </source>
</evidence>
<gene>
    <name evidence="3" type="ORF">ACI76L_06845</name>
</gene>
<proteinExistence type="predicted"/>
<feature type="chain" id="PRO_5046441996" evidence="2">
    <location>
        <begin position="19"/>
        <end position="759"/>
    </location>
</feature>
<keyword evidence="4" id="KW-1185">Reference proteome</keyword>
<feature type="signal peptide" evidence="2">
    <location>
        <begin position="1"/>
        <end position="18"/>
    </location>
</feature>
<sequence>MKKLFASLCVVMSFGAIAQTKNIQGAYYAKSLTEDLILKMNEDKTFDIVLLSGKYELGKDNSIDFMFDNISNFIVKENEKGNKKTLKINLKSNYENTELKFLYIGYEDENKQVKYENLHNMISSKEEAKEAIRTENHETIYSLATFEIPKTENLYLVNAVSTLIPEKSKNVIIEKFPIKKDVSSVDVFFSFLGLYRTTPKIVGKYDDKQQSIEISDLYDGGITSFGKKSRHDDETNIKKTSTDKVQNWEHLVYFEEDEFKSDSLSTSVETRVKLDIKNNLADALKSVKKHNKLLFVFYQPENTEEAKREFDELIAQYESELSYYSEYDFAKYDIADFYFADKKDEKWFKKKNIKTENQFICLDDNGEILYHEPITTSNIKNNIYTGSPFISVLEGTFLAKKIDDVFSNKKATISEIEEIFSKVLTSNTVPPYVYKEKNSDNEQTESQDWDYYFENLKNIKSLYKFKTTPEQTDKLWKKVMDAHKKDKQLAVPFAILLSKNYESYDLYYSVDYHSKLFNTERKTNKADLDAVRYLIKFNDEIRTYNENLSKMEVIDYNYSKMINIQGYNLTFVLDKIAEDSPELRDEVKLAYVEGKEKNIFDYEDFKTFLEKFHPKEYLTFFEKYYQTMTSADASNIILSLDKMYSQSKRKEYENWIYYKSNFANDCNNTAWKVVEEHKTDRKLLDKALKWSKTSLELESENPYYLDTYAHLLYFTGDREKAIEMQRKALQSLNKNEEYYEQELKDEVTEALKKMENGNL</sequence>
<accession>A0ABW8QAU4</accession>
<dbReference type="RefSeq" id="WP_203966451.1">
    <property type="nucleotide sequence ID" value="NZ_BOPJ01000003.1"/>
</dbReference>
<keyword evidence="1" id="KW-0175">Coiled coil</keyword>
<name>A0ABW8QAU4_9FLAO</name>
<evidence type="ECO:0000256" key="1">
    <source>
        <dbReference type="SAM" id="Coils"/>
    </source>
</evidence>
<dbReference type="Gene3D" id="1.25.40.10">
    <property type="entry name" value="Tetratricopeptide repeat domain"/>
    <property type="match status" value="1"/>
</dbReference>
<dbReference type="InterPro" id="IPR011990">
    <property type="entry name" value="TPR-like_helical_dom_sf"/>
</dbReference>
<dbReference type="EMBL" id="JBJGWJ010000003">
    <property type="protein sequence ID" value="MFK8293496.1"/>
    <property type="molecule type" value="Genomic_DNA"/>
</dbReference>
<organism evidence="3 4">
    <name type="scientific">Capnocytophaga stomatis</name>
    <dbReference type="NCBI Taxonomy" id="1848904"/>
    <lineage>
        <taxon>Bacteria</taxon>
        <taxon>Pseudomonadati</taxon>
        <taxon>Bacteroidota</taxon>
        <taxon>Flavobacteriia</taxon>
        <taxon>Flavobacteriales</taxon>
        <taxon>Flavobacteriaceae</taxon>
        <taxon>Capnocytophaga</taxon>
    </lineage>
</organism>
<evidence type="ECO:0000313" key="3">
    <source>
        <dbReference type="EMBL" id="MFK8293496.1"/>
    </source>
</evidence>
<feature type="coiled-coil region" evidence="1">
    <location>
        <begin position="722"/>
        <end position="749"/>
    </location>
</feature>
<reference evidence="3 4" key="1">
    <citation type="journal article" date="2016" name="Sci. Rep.">
        <title>Whole genome sequencing identifies a novel species of the genus Capnocytophaga isolated from dog and cat bite wounds in humans.</title>
        <authorList>
            <person name="Zangenah S."/>
            <person name="Abbasi N."/>
            <person name="Andersson A.F."/>
            <person name="Bergman P."/>
        </authorList>
    </citation>
    <scope>NUCLEOTIDE SEQUENCE [LARGE SCALE GENOMIC DNA]</scope>
    <source>
        <strain evidence="3 4">W5</strain>
    </source>
</reference>
<comment type="caution">
    <text evidence="3">The sequence shown here is derived from an EMBL/GenBank/DDBJ whole genome shotgun (WGS) entry which is preliminary data.</text>
</comment>
<dbReference type="SUPFAM" id="SSF48452">
    <property type="entry name" value="TPR-like"/>
    <property type="match status" value="1"/>
</dbReference>
<keyword evidence="2" id="KW-0732">Signal</keyword>